<dbReference type="PhylomeDB" id="A7SZ42"/>
<keyword evidence="2" id="KW-0547">Nucleotide-binding</keyword>
<dbReference type="GO" id="GO:0016787">
    <property type="term" value="F:hydrolase activity"/>
    <property type="evidence" value="ECO:0007669"/>
    <property type="project" value="UniProtKB-KW"/>
</dbReference>
<dbReference type="InterPro" id="IPR050534">
    <property type="entry name" value="Coronavir_polyprotein_1ab"/>
</dbReference>
<accession>A7SZ42</accession>
<dbReference type="PANTHER" id="PTHR43788">
    <property type="entry name" value="DNA2/NAM7 HELICASE FAMILY MEMBER"/>
    <property type="match status" value="1"/>
</dbReference>
<dbReference type="InParanoid" id="A7SZ42"/>
<feature type="domain" description="DNA2/NAM7 helicase helicase" evidence="6">
    <location>
        <begin position="1"/>
        <end position="64"/>
    </location>
</feature>
<name>A7SZ42_NEMVE</name>
<proteinExistence type="inferred from homology"/>
<evidence type="ECO:0000256" key="1">
    <source>
        <dbReference type="ARBA" id="ARBA00007913"/>
    </source>
</evidence>
<evidence type="ECO:0000256" key="5">
    <source>
        <dbReference type="ARBA" id="ARBA00022840"/>
    </source>
</evidence>
<dbReference type="STRING" id="45351.A7SZ42"/>
<gene>
    <name evidence="8" type="ORF">NEMVEDRAFT_v1g138734</name>
</gene>
<evidence type="ECO:0000313" key="9">
    <source>
        <dbReference type="Proteomes" id="UP000001593"/>
    </source>
</evidence>
<reference evidence="8 9" key="1">
    <citation type="journal article" date="2007" name="Science">
        <title>Sea anemone genome reveals ancestral eumetazoan gene repertoire and genomic organization.</title>
        <authorList>
            <person name="Putnam N.H."/>
            <person name="Srivastava M."/>
            <person name="Hellsten U."/>
            <person name="Dirks B."/>
            <person name="Chapman J."/>
            <person name="Salamov A."/>
            <person name="Terry A."/>
            <person name="Shapiro H."/>
            <person name="Lindquist E."/>
            <person name="Kapitonov V.V."/>
            <person name="Jurka J."/>
            <person name="Genikhovich G."/>
            <person name="Grigoriev I.V."/>
            <person name="Lucas S.M."/>
            <person name="Steele R.E."/>
            <person name="Finnerty J.R."/>
            <person name="Technau U."/>
            <person name="Martindale M.Q."/>
            <person name="Rokhsar D.S."/>
        </authorList>
    </citation>
    <scope>NUCLEOTIDE SEQUENCE [LARGE SCALE GENOMIC DNA]</scope>
    <source>
        <strain evidence="9">CH2 X CH6</strain>
    </source>
</reference>
<dbReference type="InterPro" id="IPR041679">
    <property type="entry name" value="DNA2/NAM7-like_C"/>
</dbReference>
<evidence type="ECO:0000259" key="6">
    <source>
        <dbReference type="Pfam" id="PF13086"/>
    </source>
</evidence>
<feature type="non-terminal residue" evidence="8">
    <location>
        <position position="1"/>
    </location>
</feature>
<evidence type="ECO:0008006" key="10">
    <source>
        <dbReference type="Google" id="ProtNLM"/>
    </source>
</evidence>
<dbReference type="InterPro" id="IPR041677">
    <property type="entry name" value="DNA2/NAM7_AAA_11"/>
</dbReference>
<keyword evidence="5" id="KW-0067">ATP-binding</keyword>
<comment type="similarity">
    <text evidence="1">Belongs to the DNA2/NAM7 helicase family.</text>
</comment>
<protein>
    <recommendedName>
        <fullName evidence="10">RNA helicase</fullName>
    </recommendedName>
</protein>
<dbReference type="Gene3D" id="3.40.50.300">
    <property type="entry name" value="P-loop containing nucleotide triphosphate hydrolases"/>
    <property type="match status" value="2"/>
</dbReference>
<dbReference type="eggNOG" id="KOG1804">
    <property type="taxonomic scope" value="Eukaryota"/>
</dbReference>
<keyword evidence="9" id="KW-1185">Reference proteome</keyword>
<dbReference type="EMBL" id="DS469948">
    <property type="protein sequence ID" value="EDO31025.1"/>
    <property type="molecule type" value="Genomic_DNA"/>
</dbReference>
<dbReference type="GO" id="GO:0043139">
    <property type="term" value="F:5'-3' DNA helicase activity"/>
    <property type="evidence" value="ECO:0000318"/>
    <property type="project" value="GO_Central"/>
</dbReference>
<dbReference type="InterPro" id="IPR047187">
    <property type="entry name" value="SF1_C_Upf1"/>
</dbReference>
<evidence type="ECO:0000313" key="8">
    <source>
        <dbReference type="EMBL" id="EDO31025.1"/>
    </source>
</evidence>
<keyword evidence="3" id="KW-0378">Hydrolase</keyword>
<dbReference type="GO" id="GO:0005524">
    <property type="term" value="F:ATP binding"/>
    <property type="evidence" value="ECO:0007669"/>
    <property type="project" value="UniProtKB-KW"/>
</dbReference>
<organism evidence="8 9">
    <name type="scientific">Nematostella vectensis</name>
    <name type="common">Starlet sea anemone</name>
    <dbReference type="NCBI Taxonomy" id="45351"/>
    <lineage>
        <taxon>Eukaryota</taxon>
        <taxon>Metazoa</taxon>
        <taxon>Cnidaria</taxon>
        <taxon>Anthozoa</taxon>
        <taxon>Hexacorallia</taxon>
        <taxon>Actiniaria</taxon>
        <taxon>Edwardsiidae</taxon>
        <taxon>Nematostella</taxon>
    </lineage>
</organism>
<feature type="domain" description="DNA2/NAM7 helicase-like C-terminal" evidence="7">
    <location>
        <begin position="73"/>
        <end position="283"/>
    </location>
</feature>
<keyword evidence="4" id="KW-0347">Helicase</keyword>
<dbReference type="OMA" id="ERYHENA"/>
<dbReference type="Pfam" id="PF13087">
    <property type="entry name" value="AAA_12"/>
    <property type="match status" value="1"/>
</dbReference>
<evidence type="ECO:0000256" key="3">
    <source>
        <dbReference type="ARBA" id="ARBA00022801"/>
    </source>
</evidence>
<dbReference type="CDD" id="cd18808">
    <property type="entry name" value="SF1_C_Upf1"/>
    <property type="match status" value="1"/>
</dbReference>
<dbReference type="InterPro" id="IPR027417">
    <property type="entry name" value="P-loop_NTPase"/>
</dbReference>
<evidence type="ECO:0000259" key="7">
    <source>
        <dbReference type="Pfam" id="PF13087"/>
    </source>
</evidence>
<dbReference type="SUPFAM" id="SSF52540">
    <property type="entry name" value="P-loop containing nucleoside triphosphate hydrolases"/>
    <property type="match status" value="1"/>
</dbReference>
<sequence>EIILCTCSASGADRIVDLCDNIQQVIVDECGMCFEPETLVPITCARAKQVVLIGDHKQLQPIIKDNDAKRLGLEISMFERYAKKAIMLKEQYRMHAEICHFPSEQFYDKLLLTSATVALRTPSPVDFWPAQVLHRKDVPRVFCHVEGCEKSSVIKTQYSNHGSKSNEKEANKAVHVAKVLVNKYAVNHGDVVILTPYRQQQVLIKEGLHAPYDDIQVSTIIKSQGSEWDYVILSLVRSLPKDEIEAEPSSKWLGDNLGFLRDEHQINVALTRARRGLCIIGNKNLVELDPTWSALLSHYEQGETIVDEAWPWN</sequence>
<evidence type="ECO:0000256" key="4">
    <source>
        <dbReference type="ARBA" id="ARBA00022806"/>
    </source>
</evidence>
<dbReference type="HOGENOM" id="CLU_001666_0_0_1"/>
<evidence type="ECO:0000256" key="2">
    <source>
        <dbReference type="ARBA" id="ARBA00022741"/>
    </source>
</evidence>
<dbReference type="AlphaFoldDB" id="A7SZ42"/>
<dbReference type="Proteomes" id="UP000001593">
    <property type="component" value="Unassembled WGS sequence"/>
</dbReference>
<dbReference type="Pfam" id="PF13086">
    <property type="entry name" value="AAA_11"/>
    <property type="match status" value="1"/>
</dbReference>
<dbReference type="PANTHER" id="PTHR43788:SF16">
    <property type="entry name" value="HELICASE WITH ZINC FINGER 2"/>
    <property type="match status" value="1"/>
</dbReference>